<dbReference type="EMBL" id="FOMJ01000001">
    <property type="protein sequence ID" value="SFC95564.1"/>
    <property type="molecule type" value="Genomic_DNA"/>
</dbReference>
<dbReference type="STRING" id="1123397.SAMN05660831_00225"/>
<reference evidence="2 3" key="1">
    <citation type="submission" date="2016-10" db="EMBL/GenBank/DDBJ databases">
        <authorList>
            <person name="de Groot N.N."/>
        </authorList>
    </citation>
    <scope>NUCLEOTIDE SEQUENCE [LARGE SCALE GENOMIC DNA]</scope>
    <source>
        <strain evidence="2 3">HL3</strain>
    </source>
</reference>
<protein>
    <submittedName>
        <fullName evidence="2">Predicted ATPase</fullName>
    </submittedName>
</protein>
<dbReference type="Pfam" id="PF13304">
    <property type="entry name" value="AAA_21"/>
    <property type="match status" value="1"/>
</dbReference>
<dbReference type="PIRSF" id="PIRSF029347">
    <property type="entry name" value="RecF"/>
    <property type="match status" value="1"/>
</dbReference>
<evidence type="ECO:0000313" key="2">
    <source>
        <dbReference type="EMBL" id="SFC95564.1"/>
    </source>
</evidence>
<gene>
    <name evidence="2" type="ORF">SAMN05660831_00225</name>
</gene>
<dbReference type="SUPFAM" id="SSF52540">
    <property type="entry name" value="P-loop containing nucleoside triphosphate hydrolases"/>
    <property type="match status" value="1"/>
</dbReference>
<dbReference type="GO" id="GO:0005524">
    <property type="term" value="F:ATP binding"/>
    <property type="evidence" value="ECO:0007669"/>
    <property type="project" value="InterPro"/>
</dbReference>
<dbReference type="Proteomes" id="UP000198611">
    <property type="component" value="Unassembled WGS sequence"/>
</dbReference>
<accession>A0A1I1NCW6</accession>
<dbReference type="GO" id="GO:0016887">
    <property type="term" value="F:ATP hydrolysis activity"/>
    <property type="evidence" value="ECO:0007669"/>
    <property type="project" value="InterPro"/>
</dbReference>
<dbReference type="AlphaFoldDB" id="A0A1I1NCW6"/>
<evidence type="ECO:0000259" key="1">
    <source>
        <dbReference type="Pfam" id="PF13304"/>
    </source>
</evidence>
<dbReference type="InterPro" id="IPR027417">
    <property type="entry name" value="P-loop_NTPase"/>
</dbReference>
<name>A0A1I1NCW6_9GAMM</name>
<keyword evidence="3" id="KW-1185">Reference proteome</keyword>
<sequence>MSEESGPHPRITRLRLAGFRSIGEAELELRPINVLIGPNGSGKSNLVGFFRMLSHMMTREPRLQEYVGRTGGASALLTDGPAATPQLSAELVLRTEKGANEYAFRLFHAAPDRLVFAEERFRYLPEDHPPEERKWFQIEAAGRTEPQIQRIGEEGNRTARVIHGLLGRCKVFQFHDTSPQARIRQYCPAHDNHYLREDGANLAAFLLRMAGEHPAHYREVIANLRTILPFFDDFELEPEASGAIMLKWREQGADTLFAAHQASDGMLRAMALVALLCQPAEWLPGVVIIDEPELGLHPGALDRIADLAATASRDCQILMATQSPDLLATFEAEDILIAERQGRHSHFRRVGEDELEQWLGDYSAEGEG</sequence>
<organism evidence="2 3">
    <name type="scientific">Thiohalospira halophila DSM 15071</name>
    <dbReference type="NCBI Taxonomy" id="1123397"/>
    <lineage>
        <taxon>Bacteria</taxon>
        <taxon>Pseudomonadati</taxon>
        <taxon>Pseudomonadota</taxon>
        <taxon>Gammaproteobacteria</taxon>
        <taxon>Thiohalospirales</taxon>
        <taxon>Thiohalospiraceae</taxon>
        <taxon>Thiohalospira</taxon>
    </lineage>
</organism>
<dbReference type="GO" id="GO:0006302">
    <property type="term" value="P:double-strand break repair"/>
    <property type="evidence" value="ECO:0007669"/>
    <property type="project" value="TreeGrafter"/>
</dbReference>
<feature type="domain" description="ATPase AAA-type core" evidence="1">
    <location>
        <begin position="32"/>
        <end position="327"/>
    </location>
</feature>
<dbReference type="PANTHER" id="PTHR32182">
    <property type="entry name" value="DNA REPLICATION AND REPAIR PROTEIN RECF"/>
    <property type="match status" value="1"/>
</dbReference>
<dbReference type="GO" id="GO:0000731">
    <property type="term" value="P:DNA synthesis involved in DNA repair"/>
    <property type="evidence" value="ECO:0007669"/>
    <property type="project" value="TreeGrafter"/>
</dbReference>
<dbReference type="Gene3D" id="3.40.50.300">
    <property type="entry name" value="P-loop containing nucleotide triphosphate hydrolases"/>
    <property type="match status" value="2"/>
</dbReference>
<proteinExistence type="predicted"/>
<dbReference type="RefSeq" id="WP_093426913.1">
    <property type="nucleotide sequence ID" value="NZ_FOMJ01000001.1"/>
</dbReference>
<dbReference type="OrthoDB" id="5572477at2"/>
<dbReference type="PANTHER" id="PTHR32182:SF22">
    <property type="entry name" value="ATP-DEPENDENT ENDONUCLEASE, OLD FAMILY-RELATED"/>
    <property type="match status" value="1"/>
</dbReference>
<evidence type="ECO:0000313" key="3">
    <source>
        <dbReference type="Proteomes" id="UP000198611"/>
    </source>
</evidence>
<dbReference type="InterPro" id="IPR014555">
    <property type="entry name" value="RecF-like"/>
</dbReference>
<dbReference type="InterPro" id="IPR003959">
    <property type="entry name" value="ATPase_AAA_core"/>
</dbReference>